<dbReference type="EMBL" id="HG994590">
    <property type="protein sequence ID" value="CAF2800970.1"/>
    <property type="molecule type" value="Genomic_DNA"/>
</dbReference>
<evidence type="ECO:0000313" key="1">
    <source>
        <dbReference type="EMBL" id="CAF2800970.1"/>
    </source>
</evidence>
<reference evidence="1" key="1">
    <citation type="submission" date="2021-02" db="EMBL/GenBank/DDBJ databases">
        <authorList>
            <person name="Bekaert M."/>
        </authorList>
    </citation>
    <scope>NUCLEOTIDE SEQUENCE</scope>
    <source>
        <strain evidence="1">IoA-00</strain>
    </source>
</reference>
<gene>
    <name evidence="1" type="ORF">LSAA_3208</name>
</gene>
<keyword evidence="2" id="KW-1185">Reference proteome</keyword>
<proteinExistence type="predicted"/>
<evidence type="ECO:0000313" key="2">
    <source>
        <dbReference type="Proteomes" id="UP000675881"/>
    </source>
</evidence>
<name>A0A7R8CIH0_LEPSM</name>
<accession>A0A7R8CIH0</accession>
<dbReference type="Proteomes" id="UP000675881">
    <property type="component" value="Chromosome 11"/>
</dbReference>
<protein>
    <submittedName>
        <fullName evidence="1">(salmon louse) hypothetical protein</fullName>
    </submittedName>
</protein>
<organism evidence="1 2">
    <name type="scientific">Lepeophtheirus salmonis</name>
    <name type="common">Salmon louse</name>
    <name type="synonym">Caligus salmonis</name>
    <dbReference type="NCBI Taxonomy" id="72036"/>
    <lineage>
        <taxon>Eukaryota</taxon>
        <taxon>Metazoa</taxon>
        <taxon>Ecdysozoa</taxon>
        <taxon>Arthropoda</taxon>
        <taxon>Crustacea</taxon>
        <taxon>Multicrustacea</taxon>
        <taxon>Hexanauplia</taxon>
        <taxon>Copepoda</taxon>
        <taxon>Siphonostomatoida</taxon>
        <taxon>Caligidae</taxon>
        <taxon>Lepeophtheirus</taxon>
    </lineage>
</organism>
<dbReference type="AlphaFoldDB" id="A0A7R8CIH0"/>
<sequence length="92" mass="10776">MSLLSKWFHNINNKLNDSNGADTHISVESFKLYSESYTMLVDWVNSFVVSNTCWNFLYFILGVIYGLDPGWSSPHEFIDKLRLCRMQPINCY</sequence>